<reference evidence="3" key="1">
    <citation type="submission" date="2022-10" db="EMBL/GenBank/DDBJ databases">
        <title>Chitiniphilus purpureus sp. nov., a novel chitin-degrading bacterium isolated from crawfish pond sediment.</title>
        <authorList>
            <person name="Li K."/>
        </authorList>
    </citation>
    <scope>NUCLEOTIDE SEQUENCE</scope>
    <source>
        <strain evidence="3">CD1</strain>
    </source>
</reference>
<keyword evidence="4" id="KW-1185">Reference proteome</keyword>
<dbReference type="EMBL" id="CP106753">
    <property type="protein sequence ID" value="UXY13892.1"/>
    <property type="molecule type" value="Genomic_DNA"/>
</dbReference>
<evidence type="ECO:0000256" key="1">
    <source>
        <dbReference type="SAM" id="Phobius"/>
    </source>
</evidence>
<organism evidence="3 4">
    <name type="scientific">Chitiniphilus purpureus</name>
    <dbReference type="NCBI Taxonomy" id="2981137"/>
    <lineage>
        <taxon>Bacteria</taxon>
        <taxon>Pseudomonadati</taxon>
        <taxon>Pseudomonadota</taxon>
        <taxon>Betaproteobacteria</taxon>
        <taxon>Neisseriales</taxon>
        <taxon>Chitinibacteraceae</taxon>
        <taxon>Chitiniphilus</taxon>
    </lineage>
</organism>
<feature type="transmembrane region" description="Helical" evidence="1">
    <location>
        <begin position="71"/>
        <end position="89"/>
    </location>
</feature>
<proteinExistence type="predicted"/>
<sequence length="329" mass="35535">MDSRRRLEHWHAAGALSGDGFATALAELGLRPDVARWRVLAARLLLACGVLAVLAGIIMAFAANWLAWPRLARAALAEGLLAAALAAAWHGRRHPVLHRWAVFAMTGLIGVVLAVIGQAYQTGADAWQLFALWAALALPWALYARWLPLWLLWFVVATLALTTWQGRSRLEVLLLLGADELNLPLLLLWGAGWGACARWAQQDWARRGLPPLLALGLTAGSTLPACVALADGSASVILPDVAVAGSAMVVVLWVGWIALQTWLAFRLRSLTLLALSAFAGWVALLSLLTNLGRMEDIVVLLALFAVLLLAGIGGLLRHWHRAWQRETSA</sequence>
<dbReference type="Proteomes" id="UP001061302">
    <property type="component" value="Chromosome"/>
</dbReference>
<accession>A0ABY6DIM6</accession>
<keyword evidence="1" id="KW-0812">Transmembrane</keyword>
<feature type="domain" description="DUF2157" evidence="2">
    <location>
        <begin position="9"/>
        <end position="150"/>
    </location>
</feature>
<gene>
    <name evidence="3" type="ORF">N8I74_11220</name>
</gene>
<feature type="transmembrane region" description="Helical" evidence="1">
    <location>
        <begin position="101"/>
        <end position="120"/>
    </location>
</feature>
<keyword evidence="1" id="KW-0472">Membrane</keyword>
<dbReference type="Pfam" id="PF09925">
    <property type="entry name" value="DUF2157"/>
    <property type="match status" value="1"/>
</dbReference>
<evidence type="ECO:0000259" key="2">
    <source>
        <dbReference type="Pfam" id="PF09925"/>
    </source>
</evidence>
<feature type="transmembrane region" description="Helical" evidence="1">
    <location>
        <begin position="236"/>
        <end position="258"/>
    </location>
</feature>
<keyword evidence="1" id="KW-1133">Transmembrane helix</keyword>
<feature type="transmembrane region" description="Helical" evidence="1">
    <location>
        <begin position="44"/>
        <end position="65"/>
    </location>
</feature>
<dbReference type="RefSeq" id="WP_263123176.1">
    <property type="nucleotide sequence ID" value="NZ_CP106753.1"/>
</dbReference>
<feature type="transmembrane region" description="Helical" evidence="1">
    <location>
        <begin position="297"/>
        <end position="316"/>
    </location>
</feature>
<feature type="transmembrane region" description="Helical" evidence="1">
    <location>
        <begin position="270"/>
        <end position="291"/>
    </location>
</feature>
<evidence type="ECO:0000313" key="3">
    <source>
        <dbReference type="EMBL" id="UXY13892.1"/>
    </source>
</evidence>
<name>A0ABY6DIM6_9NEIS</name>
<feature type="transmembrane region" description="Helical" evidence="1">
    <location>
        <begin position="212"/>
        <end position="230"/>
    </location>
</feature>
<feature type="transmembrane region" description="Helical" evidence="1">
    <location>
        <begin position="150"/>
        <end position="166"/>
    </location>
</feature>
<protein>
    <submittedName>
        <fullName evidence="3">DUF2157 domain-containing protein</fullName>
    </submittedName>
</protein>
<evidence type="ECO:0000313" key="4">
    <source>
        <dbReference type="Proteomes" id="UP001061302"/>
    </source>
</evidence>
<dbReference type="InterPro" id="IPR018677">
    <property type="entry name" value="DUF2157"/>
</dbReference>